<dbReference type="PROSITE" id="PS50043">
    <property type="entry name" value="HTH_LUXR_2"/>
    <property type="match status" value="1"/>
</dbReference>
<protein>
    <submittedName>
        <fullName evidence="5">LuxR family transcriptional regulator</fullName>
    </submittedName>
</protein>
<dbReference type="PANTHER" id="PTHR44688">
    <property type="entry name" value="DNA-BINDING TRANSCRIPTIONAL ACTIVATOR DEVR_DOSR"/>
    <property type="match status" value="1"/>
</dbReference>
<evidence type="ECO:0000256" key="2">
    <source>
        <dbReference type="ARBA" id="ARBA00023125"/>
    </source>
</evidence>
<dbReference type="RefSeq" id="WP_201349256.1">
    <property type="nucleotide sequence ID" value="NZ_AP014546.1"/>
</dbReference>
<evidence type="ECO:0000259" key="4">
    <source>
        <dbReference type="PROSITE" id="PS50043"/>
    </source>
</evidence>
<dbReference type="PRINTS" id="PR00038">
    <property type="entry name" value="HTHLUXR"/>
</dbReference>
<gene>
    <name evidence="5" type="ORF">NEJAP_0620</name>
</gene>
<evidence type="ECO:0000256" key="3">
    <source>
        <dbReference type="ARBA" id="ARBA00023163"/>
    </source>
</evidence>
<evidence type="ECO:0000313" key="5">
    <source>
        <dbReference type="EMBL" id="BBB28577.1"/>
    </source>
</evidence>
<dbReference type="PROSITE" id="PS00622">
    <property type="entry name" value="HTH_LUXR_1"/>
    <property type="match status" value="1"/>
</dbReference>
<dbReference type="InterPro" id="IPR016032">
    <property type="entry name" value="Sig_transdc_resp-reg_C-effctor"/>
</dbReference>
<feature type="domain" description="HTH luxR-type" evidence="4">
    <location>
        <begin position="198"/>
        <end position="263"/>
    </location>
</feature>
<dbReference type="GO" id="GO:0003677">
    <property type="term" value="F:DNA binding"/>
    <property type="evidence" value="ECO:0007669"/>
    <property type="project" value="UniProtKB-KW"/>
</dbReference>
<evidence type="ECO:0000256" key="1">
    <source>
        <dbReference type="ARBA" id="ARBA00023015"/>
    </source>
</evidence>
<evidence type="ECO:0000313" key="6">
    <source>
        <dbReference type="Proteomes" id="UP000595332"/>
    </source>
</evidence>
<dbReference type="KEGG" id="njp:NEJAP_0620"/>
<dbReference type="InterPro" id="IPR036388">
    <property type="entry name" value="WH-like_DNA-bd_sf"/>
</dbReference>
<dbReference type="Gene3D" id="1.10.10.10">
    <property type="entry name" value="Winged helix-like DNA-binding domain superfamily/Winged helix DNA-binding domain"/>
    <property type="match status" value="1"/>
</dbReference>
<organism evidence="5 6">
    <name type="scientific">Neptunomonas japonica JAMM 1380</name>
    <dbReference type="NCBI Taxonomy" id="1441457"/>
    <lineage>
        <taxon>Bacteria</taxon>
        <taxon>Pseudomonadati</taxon>
        <taxon>Pseudomonadota</taxon>
        <taxon>Gammaproteobacteria</taxon>
        <taxon>Oceanospirillales</taxon>
        <taxon>Oceanospirillaceae</taxon>
        <taxon>Neptunomonas</taxon>
    </lineage>
</organism>
<dbReference type="Proteomes" id="UP000595332">
    <property type="component" value="Chromosome"/>
</dbReference>
<dbReference type="SUPFAM" id="SSF46894">
    <property type="entry name" value="C-terminal effector domain of the bipartite response regulators"/>
    <property type="match status" value="1"/>
</dbReference>
<keyword evidence="6" id="KW-1185">Reference proteome</keyword>
<dbReference type="InterPro" id="IPR000792">
    <property type="entry name" value="Tscrpt_reg_LuxR_C"/>
</dbReference>
<keyword evidence="2" id="KW-0238">DNA-binding</keyword>
<proteinExistence type="predicted"/>
<keyword evidence="1" id="KW-0805">Transcription regulation</keyword>
<dbReference type="GO" id="GO:0006355">
    <property type="term" value="P:regulation of DNA-templated transcription"/>
    <property type="evidence" value="ECO:0007669"/>
    <property type="project" value="InterPro"/>
</dbReference>
<sequence length="285" mass="31931">MNHKPSLDSTSANWQKDLAYVIDHIRLRNFPKALAELLATQCNISTILMVTYKKSFKPIILHPTDPAEQSPTLRTYINQAYILDPLFNAIQTGINSGLSRLIEIAPDSFETTEYYQTCYKDFDLIDEINLIIELDNDVTCAISLGRKSSMGTITRAELNRLNEIYPIVNSLVRQFWLSQSQEYVQYEKSEGAMKQALNTFGSGVLTRREQEISGLILQGHSSKAIASKLNISLGTVKVHRKNIHTRLNTSTQSEIFTLFLVHLSELEATTSSSDASLSNKIALAG</sequence>
<dbReference type="AlphaFoldDB" id="A0A7R6SVC6"/>
<reference evidence="5 6" key="1">
    <citation type="journal article" date="2008" name="Int. J. Syst. Evol. Microbiol.">
        <title>Neptunomonas japonica sp. nov., an Osedax japonicus symbiont-like bacterium isolated from sediment adjacent to sperm whale carcasses off Kagoshima, Japan.</title>
        <authorList>
            <person name="Miyazaki M."/>
            <person name="Nogi Y."/>
            <person name="Fujiwara Y."/>
            <person name="Kawato M."/>
            <person name="Kubokawa K."/>
            <person name="Horikoshi K."/>
        </authorList>
    </citation>
    <scope>NUCLEOTIDE SEQUENCE [LARGE SCALE GENOMIC DNA]</scope>
    <source>
        <strain evidence="5 6">JAMM 1380</strain>
    </source>
</reference>
<dbReference type="EMBL" id="AP014546">
    <property type="protein sequence ID" value="BBB28577.1"/>
    <property type="molecule type" value="Genomic_DNA"/>
</dbReference>
<keyword evidence="3" id="KW-0804">Transcription</keyword>
<dbReference type="PANTHER" id="PTHR44688:SF16">
    <property type="entry name" value="DNA-BINDING TRANSCRIPTIONAL ACTIVATOR DEVR_DOSR"/>
    <property type="match status" value="1"/>
</dbReference>
<name>A0A7R6SVC6_9GAMM</name>
<dbReference type="Pfam" id="PF00196">
    <property type="entry name" value="GerE"/>
    <property type="match status" value="1"/>
</dbReference>
<dbReference type="CDD" id="cd06170">
    <property type="entry name" value="LuxR_C_like"/>
    <property type="match status" value="1"/>
</dbReference>
<dbReference type="SMART" id="SM00421">
    <property type="entry name" value="HTH_LUXR"/>
    <property type="match status" value="1"/>
</dbReference>
<accession>A0A7R6SVC6</accession>